<dbReference type="InterPro" id="IPR024983">
    <property type="entry name" value="CHAT_dom"/>
</dbReference>
<name>A0ABN8P5Y5_9CNID</name>
<feature type="non-terminal residue" evidence="2">
    <location>
        <position position="1"/>
    </location>
</feature>
<protein>
    <recommendedName>
        <fullName evidence="1">CHAT domain-containing protein</fullName>
    </recommendedName>
</protein>
<sequence length="332" mass="37085">RISRFSSHTSSSTVFLAEHYRTLNFWVLLKGQQCQFVQKEINQTLTSLKNETYKQIGVRGFRCEERFLDDPLDEEKKGLPDRACTEGKESTSSQEDLKALSDVVIAPISHLIKGDELIIVPDGPSFLIPYAALVDQHSRFLSETLRIRIVPSLNILMLLAECPEKYHSSSGALLVGNPWVETVRLKGCRPFPQLPGAEEEVKMIGQILNTEPLTGKKASKDQVLSRLNSVCLVHIAAHGRAETGEIILSPNLPGPQRPKEEDFLLTRADVLNTKLRAKLVVLSCCNSGRGEIKSEGVAMKWMQKSKLFKAVKHWAPFMLIGDDVTLTLGQQR</sequence>
<evidence type="ECO:0000313" key="3">
    <source>
        <dbReference type="Proteomes" id="UP001159405"/>
    </source>
</evidence>
<dbReference type="EMBL" id="CALNXK010000055">
    <property type="protein sequence ID" value="CAH3134861.1"/>
    <property type="molecule type" value="Genomic_DNA"/>
</dbReference>
<evidence type="ECO:0000259" key="1">
    <source>
        <dbReference type="Pfam" id="PF12770"/>
    </source>
</evidence>
<dbReference type="Pfam" id="PF12770">
    <property type="entry name" value="CHAT"/>
    <property type="match status" value="1"/>
</dbReference>
<gene>
    <name evidence="2" type="ORF">PLOB_00037648</name>
</gene>
<feature type="domain" description="CHAT" evidence="1">
    <location>
        <begin position="94"/>
        <end position="297"/>
    </location>
</feature>
<dbReference type="Proteomes" id="UP001159405">
    <property type="component" value="Unassembled WGS sequence"/>
</dbReference>
<keyword evidence="3" id="KW-1185">Reference proteome</keyword>
<reference evidence="2 3" key="1">
    <citation type="submission" date="2022-05" db="EMBL/GenBank/DDBJ databases">
        <authorList>
            <consortium name="Genoscope - CEA"/>
            <person name="William W."/>
        </authorList>
    </citation>
    <scope>NUCLEOTIDE SEQUENCE [LARGE SCALE GENOMIC DNA]</scope>
</reference>
<proteinExistence type="predicted"/>
<organism evidence="2 3">
    <name type="scientific">Porites lobata</name>
    <dbReference type="NCBI Taxonomy" id="104759"/>
    <lineage>
        <taxon>Eukaryota</taxon>
        <taxon>Metazoa</taxon>
        <taxon>Cnidaria</taxon>
        <taxon>Anthozoa</taxon>
        <taxon>Hexacorallia</taxon>
        <taxon>Scleractinia</taxon>
        <taxon>Fungiina</taxon>
        <taxon>Poritidae</taxon>
        <taxon>Porites</taxon>
    </lineage>
</organism>
<comment type="caution">
    <text evidence="2">The sequence shown here is derived from an EMBL/GenBank/DDBJ whole genome shotgun (WGS) entry which is preliminary data.</text>
</comment>
<accession>A0ABN8P5Y5</accession>
<evidence type="ECO:0000313" key="2">
    <source>
        <dbReference type="EMBL" id="CAH3134861.1"/>
    </source>
</evidence>